<evidence type="ECO:0000256" key="6">
    <source>
        <dbReference type="ARBA" id="ARBA00022837"/>
    </source>
</evidence>
<sequence length="498" mass="55340">MARIKVFLSILFVTAATVSDCSAATQKNVLFIVADDLRPELPAFKGSDTIVKTPNLDKLAAKSLVLKSAYVQQSVCGPSRTSALTSRRPDTTLVYDLDTYWRTDGGGDFSTIPQYFKDNGYRTAGLGKLFHPGSASGFDDPPSWSDTYFHAPNKRKWVIDDSWQSVTAAEELAQPLPDTQLADEAIIKLADMSTDALSGVQPFFLSLGFYKPHLPFVFPEDYLNWYPEVDVSLPDNPYAPVDMPDAAWEVYSELLNYDDITGTGAINTTLPDAKTLELRRAYYATISYVDAQVGRVLDELERLGLENDTIIAFWGDHGFSLGEHGEWCKKTNFEDAVKAPLMLRVPGDTDAGVVSERLVEFVDLFPSIVEAASLNQIAQCPTDSSLVAVCTEGTSFIPLISDPTRAWKDAAFSQNSATTNGINAMGYTIKTTDFRYTEWVKFNKRTHTMNWNKVYDVELYDHRIDPEENINRASDSTYAADITTLSNILHNGWRNAVP</sequence>
<dbReference type="STRING" id="225164.V4BNT7"/>
<dbReference type="CTD" id="20232230"/>
<feature type="signal peptide" evidence="7">
    <location>
        <begin position="1"/>
        <end position="23"/>
    </location>
</feature>
<gene>
    <name evidence="9" type="ORF">LOTGIDRAFT_123341</name>
</gene>
<dbReference type="GO" id="GO:0004423">
    <property type="term" value="F:iduronate-2-sulfatase activity"/>
    <property type="evidence" value="ECO:0007669"/>
    <property type="project" value="InterPro"/>
</dbReference>
<comment type="similarity">
    <text evidence="2">Belongs to the sulfatase family.</text>
</comment>
<dbReference type="Pfam" id="PF00884">
    <property type="entry name" value="Sulfatase"/>
    <property type="match status" value="1"/>
</dbReference>
<dbReference type="InterPro" id="IPR000917">
    <property type="entry name" value="Sulfatase_N"/>
</dbReference>
<dbReference type="Proteomes" id="UP000030746">
    <property type="component" value="Unassembled WGS sequence"/>
</dbReference>
<reference evidence="9 10" key="1">
    <citation type="journal article" date="2013" name="Nature">
        <title>Insights into bilaterian evolution from three spiralian genomes.</title>
        <authorList>
            <person name="Simakov O."/>
            <person name="Marletaz F."/>
            <person name="Cho S.J."/>
            <person name="Edsinger-Gonzales E."/>
            <person name="Havlak P."/>
            <person name="Hellsten U."/>
            <person name="Kuo D.H."/>
            <person name="Larsson T."/>
            <person name="Lv J."/>
            <person name="Arendt D."/>
            <person name="Savage R."/>
            <person name="Osoegawa K."/>
            <person name="de Jong P."/>
            <person name="Grimwood J."/>
            <person name="Chapman J.A."/>
            <person name="Shapiro H."/>
            <person name="Aerts A."/>
            <person name="Otillar R.P."/>
            <person name="Terry A.Y."/>
            <person name="Boore J.L."/>
            <person name="Grigoriev I.V."/>
            <person name="Lindberg D.R."/>
            <person name="Seaver E.C."/>
            <person name="Weisblat D.A."/>
            <person name="Putnam N.H."/>
            <person name="Rokhsar D.S."/>
        </authorList>
    </citation>
    <scope>NUCLEOTIDE SEQUENCE [LARGE SCALE GENOMIC DNA]</scope>
</reference>
<accession>V4BNT7</accession>
<dbReference type="AlphaFoldDB" id="V4BNT7"/>
<dbReference type="RefSeq" id="XP_009058883.1">
    <property type="nucleotide sequence ID" value="XM_009060635.1"/>
</dbReference>
<evidence type="ECO:0000256" key="1">
    <source>
        <dbReference type="ARBA" id="ARBA00001913"/>
    </source>
</evidence>
<dbReference type="GO" id="GO:0046872">
    <property type="term" value="F:metal ion binding"/>
    <property type="evidence" value="ECO:0007669"/>
    <property type="project" value="UniProtKB-KW"/>
</dbReference>
<dbReference type="Gene3D" id="3.40.720.10">
    <property type="entry name" value="Alkaline Phosphatase, subunit A"/>
    <property type="match status" value="1"/>
</dbReference>
<evidence type="ECO:0000256" key="7">
    <source>
        <dbReference type="SAM" id="SignalP"/>
    </source>
</evidence>
<evidence type="ECO:0000313" key="9">
    <source>
        <dbReference type="EMBL" id="ESO90564.1"/>
    </source>
</evidence>
<evidence type="ECO:0000256" key="2">
    <source>
        <dbReference type="ARBA" id="ARBA00008779"/>
    </source>
</evidence>
<evidence type="ECO:0000256" key="5">
    <source>
        <dbReference type="ARBA" id="ARBA00022801"/>
    </source>
</evidence>
<dbReference type="GO" id="GO:0005737">
    <property type="term" value="C:cytoplasm"/>
    <property type="evidence" value="ECO:0007669"/>
    <property type="project" value="TreeGrafter"/>
</dbReference>
<evidence type="ECO:0000256" key="4">
    <source>
        <dbReference type="ARBA" id="ARBA00022729"/>
    </source>
</evidence>
<comment type="cofactor">
    <cofactor evidence="1">
        <name>Ca(2+)</name>
        <dbReference type="ChEBI" id="CHEBI:29108"/>
    </cofactor>
</comment>
<evidence type="ECO:0000259" key="8">
    <source>
        <dbReference type="Pfam" id="PF00884"/>
    </source>
</evidence>
<feature type="chain" id="PRO_5004718250" description="Sulfatase N-terminal domain-containing protein" evidence="7">
    <location>
        <begin position="24"/>
        <end position="498"/>
    </location>
</feature>
<keyword evidence="3" id="KW-0479">Metal-binding</keyword>
<keyword evidence="4 7" id="KW-0732">Signal</keyword>
<dbReference type="PANTHER" id="PTHR45953">
    <property type="entry name" value="IDURONATE 2-SULFATASE"/>
    <property type="match status" value="1"/>
</dbReference>
<dbReference type="PANTHER" id="PTHR45953:SF1">
    <property type="entry name" value="IDURONATE 2-SULFATASE"/>
    <property type="match status" value="1"/>
</dbReference>
<dbReference type="SUPFAM" id="SSF53649">
    <property type="entry name" value="Alkaline phosphatase-like"/>
    <property type="match status" value="1"/>
</dbReference>
<dbReference type="EMBL" id="KB202408">
    <property type="protein sequence ID" value="ESO90564.1"/>
    <property type="molecule type" value="Genomic_DNA"/>
</dbReference>
<protein>
    <recommendedName>
        <fullName evidence="8">Sulfatase N-terminal domain-containing protein</fullName>
    </recommendedName>
</protein>
<dbReference type="CDD" id="cd16030">
    <property type="entry name" value="iduronate-2-sulfatase"/>
    <property type="match status" value="1"/>
</dbReference>
<dbReference type="InterPro" id="IPR035874">
    <property type="entry name" value="IDS"/>
</dbReference>
<evidence type="ECO:0000256" key="3">
    <source>
        <dbReference type="ARBA" id="ARBA00022723"/>
    </source>
</evidence>
<keyword evidence="10" id="KW-1185">Reference proteome</keyword>
<feature type="domain" description="Sulfatase N-terminal" evidence="8">
    <location>
        <begin position="27"/>
        <end position="372"/>
    </location>
</feature>
<dbReference type="InterPro" id="IPR017850">
    <property type="entry name" value="Alkaline_phosphatase_core_sf"/>
</dbReference>
<keyword evidence="5" id="KW-0378">Hydrolase</keyword>
<name>V4BNT7_LOTGI</name>
<dbReference type="KEGG" id="lgi:LOTGIDRAFT_123341"/>
<dbReference type="OMA" id="LYHYNVP"/>
<keyword evidence="6" id="KW-0106">Calcium</keyword>
<proteinExistence type="inferred from homology"/>
<dbReference type="OrthoDB" id="96314at2759"/>
<organism evidence="9 10">
    <name type="scientific">Lottia gigantea</name>
    <name type="common">Giant owl limpet</name>
    <dbReference type="NCBI Taxonomy" id="225164"/>
    <lineage>
        <taxon>Eukaryota</taxon>
        <taxon>Metazoa</taxon>
        <taxon>Spiralia</taxon>
        <taxon>Lophotrochozoa</taxon>
        <taxon>Mollusca</taxon>
        <taxon>Gastropoda</taxon>
        <taxon>Patellogastropoda</taxon>
        <taxon>Lottioidea</taxon>
        <taxon>Lottiidae</taxon>
        <taxon>Lottia</taxon>
    </lineage>
</organism>
<dbReference type="GeneID" id="20232230"/>
<evidence type="ECO:0000313" key="10">
    <source>
        <dbReference type="Proteomes" id="UP000030746"/>
    </source>
</evidence>
<dbReference type="HOGENOM" id="CLU_006332_9_0_1"/>